<gene>
    <name evidence="1" type="ORF">VRLFYP33_00825</name>
</gene>
<sequence>MIRKSDILKASLDLSAQIVTAKASADSNSVTPETLPEYTEVIYKKLIELMDEED</sequence>
<dbReference type="AlphaFoldDB" id="A0A6N3B0V0"/>
<protein>
    <submittedName>
        <fullName evidence="1">Uncharacterized protein</fullName>
    </submittedName>
</protein>
<dbReference type="EMBL" id="CACRUX010000033">
    <property type="protein sequence ID" value="VYT93512.1"/>
    <property type="molecule type" value="Genomic_DNA"/>
</dbReference>
<organism evidence="1">
    <name type="scientific">Veillonella ratti</name>
    <dbReference type="NCBI Taxonomy" id="103892"/>
    <lineage>
        <taxon>Bacteria</taxon>
        <taxon>Bacillati</taxon>
        <taxon>Bacillota</taxon>
        <taxon>Negativicutes</taxon>
        <taxon>Veillonellales</taxon>
        <taxon>Veillonellaceae</taxon>
        <taxon>Veillonella</taxon>
    </lineage>
</organism>
<evidence type="ECO:0000313" key="1">
    <source>
        <dbReference type="EMBL" id="VYT93512.1"/>
    </source>
</evidence>
<proteinExistence type="predicted"/>
<name>A0A6N3B0V0_9FIRM</name>
<dbReference type="RefSeq" id="WP_021840614.1">
    <property type="nucleotide sequence ID" value="NZ_CACRUX010000033.1"/>
</dbReference>
<reference evidence="1" key="1">
    <citation type="submission" date="2019-11" db="EMBL/GenBank/DDBJ databases">
        <authorList>
            <person name="Feng L."/>
        </authorList>
    </citation>
    <scope>NUCLEOTIDE SEQUENCE</scope>
    <source>
        <strain evidence="1">VrattiLFYP33</strain>
    </source>
</reference>
<accession>A0A6N3B0V0</accession>